<evidence type="ECO:0000259" key="1">
    <source>
        <dbReference type="Pfam" id="PF01656"/>
    </source>
</evidence>
<evidence type="ECO:0000313" key="3">
    <source>
        <dbReference type="Proteomes" id="UP000215244"/>
    </source>
</evidence>
<dbReference type="PANTHER" id="PTHR13696:SF99">
    <property type="entry name" value="COBYRINIC ACID AC-DIAMIDE SYNTHASE"/>
    <property type="match status" value="1"/>
</dbReference>
<dbReference type="CDD" id="cd02042">
    <property type="entry name" value="ParAB_family"/>
    <property type="match status" value="1"/>
</dbReference>
<protein>
    <recommendedName>
        <fullName evidence="1">CobQ/CobB/MinD/ParA nucleotide binding domain-containing protein</fullName>
    </recommendedName>
</protein>
<dbReference type="InterPro" id="IPR002586">
    <property type="entry name" value="CobQ/CobB/MinD/ParA_Nub-bd_dom"/>
</dbReference>
<reference evidence="2 3" key="1">
    <citation type="submission" date="2017-08" db="EMBL/GenBank/DDBJ databases">
        <title>The complete genome sequence of Maribacter sp. B1, isolated from deep-sea sediment.</title>
        <authorList>
            <person name="Wu Y.-H."/>
            <person name="Cheng H."/>
            <person name="Xu X.-W."/>
        </authorList>
    </citation>
    <scope>NUCLEOTIDE SEQUENCE [LARGE SCALE GENOMIC DNA]</scope>
    <source>
        <strain evidence="2 3">B1</strain>
    </source>
</reference>
<proteinExistence type="predicted"/>
<accession>A0A223V721</accession>
<dbReference type="InterPro" id="IPR050678">
    <property type="entry name" value="DNA_Partitioning_ATPase"/>
</dbReference>
<evidence type="ECO:0000313" key="2">
    <source>
        <dbReference type="EMBL" id="ASV30940.1"/>
    </source>
</evidence>
<dbReference type="PANTHER" id="PTHR13696">
    <property type="entry name" value="P-LOOP CONTAINING NUCLEOSIDE TRIPHOSPHATE HYDROLASE"/>
    <property type="match status" value="1"/>
</dbReference>
<keyword evidence="3" id="KW-1185">Reference proteome</keyword>
<dbReference type="Proteomes" id="UP000215244">
    <property type="component" value="Chromosome"/>
</dbReference>
<organism evidence="2 3">
    <name type="scientific">Maribacter cobaltidurans</name>
    <dbReference type="NCBI Taxonomy" id="1178778"/>
    <lineage>
        <taxon>Bacteria</taxon>
        <taxon>Pseudomonadati</taxon>
        <taxon>Bacteroidota</taxon>
        <taxon>Flavobacteriia</taxon>
        <taxon>Flavobacteriales</taxon>
        <taxon>Flavobacteriaceae</taxon>
        <taxon>Maribacter</taxon>
    </lineage>
</organism>
<feature type="domain" description="CobQ/CobB/MinD/ParA nucleotide binding" evidence="1">
    <location>
        <begin position="32"/>
        <end position="209"/>
    </location>
</feature>
<dbReference type="SUPFAM" id="SSF52540">
    <property type="entry name" value="P-loop containing nucleoside triphosphate hydrolases"/>
    <property type="match status" value="1"/>
</dbReference>
<dbReference type="InterPro" id="IPR027417">
    <property type="entry name" value="P-loop_NTPase"/>
</dbReference>
<dbReference type="KEGG" id="marb:CJ263_12345"/>
<name>A0A223V721_9FLAO</name>
<gene>
    <name evidence="2" type="ORF">CJ263_12345</name>
</gene>
<dbReference type="Gene3D" id="3.40.50.300">
    <property type="entry name" value="P-loop containing nucleotide triphosphate hydrolases"/>
    <property type="match status" value="1"/>
</dbReference>
<dbReference type="EMBL" id="CP022957">
    <property type="protein sequence ID" value="ASV30940.1"/>
    <property type="molecule type" value="Genomic_DNA"/>
</dbReference>
<dbReference type="Pfam" id="PF01656">
    <property type="entry name" value="CbiA"/>
    <property type="match status" value="1"/>
</dbReference>
<sequence>MLYMDIVSNVHSVIWPYDTMVLKSIFMETKIISCTGEKGGCGKTTLNIILATNLFHLYGKKVVLIDMDNPQYSVYKKRNRDLGQVGSTEMPMFPVERATVQTLEPLIKKYYGTVDFIIVDFPGNLNEEMVRGLLYVEHIFIPFFLDELEIDSTAVFYKTLQRNYLWNENRVLRSVNLFFNRYELVKVNKFDAVRRTLAKAGMPMMEQVVMERTVYRERYRNTLIPIPPTKENGELGLKRFLEEVMRISKN</sequence>
<dbReference type="AlphaFoldDB" id="A0A223V721"/>